<evidence type="ECO:0000259" key="8">
    <source>
        <dbReference type="PROSITE" id="PS51373"/>
    </source>
</evidence>
<dbReference type="PROSITE" id="PS51373">
    <property type="entry name" value="HIPIP"/>
    <property type="match status" value="1"/>
</dbReference>
<dbReference type="SUPFAM" id="SSF57652">
    <property type="entry name" value="HIPIP (high potential iron protein)"/>
    <property type="match status" value="1"/>
</dbReference>
<evidence type="ECO:0000256" key="4">
    <source>
        <dbReference type="ARBA" id="ARBA00022982"/>
    </source>
</evidence>
<dbReference type="GO" id="GO:0046872">
    <property type="term" value="F:metal ion binding"/>
    <property type="evidence" value="ECO:0007669"/>
    <property type="project" value="UniProtKB-KW"/>
</dbReference>
<gene>
    <name evidence="9" type="ORF">FDK13_27970</name>
</gene>
<comment type="caution">
    <text evidence="9">The sequence shown here is derived from an EMBL/GenBank/DDBJ whole genome shotgun (WGS) entry which is preliminary data.</text>
</comment>
<dbReference type="Pfam" id="PF01355">
    <property type="entry name" value="HIPIP"/>
    <property type="match status" value="1"/>
</dbReference>
<dbReference type="GO" id="GO:0051539">
    <property type="term" value="F:4 iron, 4 sulfur cluster binding"/>
    <property type="evidence" value="ECO:0007669"/>
    <property type="project" value="UniProtKB-KW"/>
</dbReference>
<organism evidence="9 10">
    <name type="scientific">Dyadobacter frigoris</name>
    <dbReference type="NCBI Taxonomy" id="2576211"/>
    <lineage>
        <taxon>Bacteria</taxon>
        <taxon>Pseudomonadati</taxon>
        <taxon>Bacteroidota</taxon>
        <taxon>Cytophagia</taxon>
        <taxon>Cytophagales</taxon>
        <taxon>Spirosomataceae</taxon>
        <taxon>Dyadobacter</taxon>
    </lineage>
</organism>
<protein>
    <recommendedName>
        <fullName evidence="7">High-potential iron-sulfur protein</fullName>
        <shortName evidence="7">HiPIP</shortName>
    </recommendedName>
</protein>
<evidence type="ECO:0000313" key="10">
    <source>
        <dbReference type="Proteomes" id="UP000304900"/>
    </source>
</evidence>
<dbReference type="OrthoDB" id="671811at2"/>
<dbReference type="GO" id="GO:0009055">
    <property type="term" value="F:electron transfer activity"/>
    <property type="evidence" value="ECO:0007669"/>
    <property type="project" value="InterPro"/>
</dbReference>
<keyword evidence="5 7" id="KW-0408">Iron</keyword>
<dbReference type="AlphaFoldDB" id="A0A4U6CUK0"/>
<dbReference type="EMBL" id="SZVO01000017">
    <property type="protein sequence ID" value="TKT87946.1"/>
    <property type="molecule type" value="Genomic_DNA"/>
</dbReference>
<comment type="function">
    <text evidence="7">Specific class of high-redox-potential 4Fe-4S ferredoxins. Functions in anaerobic electron transport in most purple and in some other photosynthetic bacteria and in at least one genus (Paracoccus) of halophilic, denitrifying bacteria.</text>
</comment>
<keyword evidence="3 7" id="KW-0479">Metal-binding</keyword>
<keyword evidence="4 7" id="KW-0249">Electron transport</keyword>
<evidence type="ECO:0000256" key="1">
    <source>
        <dbReference type="ARBA" id="ARBA00022448"/>
    </source>
</evidence>
<keyword evidence="1 7" id="KW-0813">Transport</keyword>
<evidence type="ECO:0000256" key="6">
    <source>
        <dbReference type="ARBA" id="ARBA00023014"/>
    </source>
</evidence>
<dbReference type="Proteomes" id="UP000304900">
    <property type="component" value="Unassembled WGS sequence"/>
</dbReference>
<dbReference type="Gene3D" id="4.10.490.10">
    <property type="entry name" value="High potential iron-sulphur protein"/>
    <property type="match status" value="1"/>
</dbReference>
<dbReference type="GO" id="GO:0019646">
    <property type="term" value="P:aerobic electron transport chain"/>
    <property type="evidence" value="ECO:0007669"/>
    <property type="project" value="InterPro"/>
</dbReference>
<keyword evidence="6 7" id="KW-0411">Iron-sulfur</keyword>
<keyword evidence="10" id="KW-1185">Reference proteome</keyword>
<name>A0A4U6CUK0_9BACT</name>
<dbReference type="InterPro" id="IPR000170">
    <property type="entry name" value="High_potential_FeS_prot"/>
</dbReference>
<proteinExistence type="inferred from homology"/>
<reference evidence="9 10" key="1">
    <citation type="submission" date="2019-05" db="EMBL/GenBank/DDBJ databases">
        <title>Dyadobacter AR-3-8 sp. nov., isolated from arctic soil.</title>
        <authorList>
            <person name="Chaudhary D.K."/>
        </authorList>
    </citation>
    <scope>NUCLEOTIDE SEQUENCE [LARGE SCALE GENOMIC DNA]</scope>
    <source>
        <strain evidence="9 10">AR-3-8</strain>
    </source>
</reference>
<comment type="subunit">
    <text evidence="7">Homodimer.</text>
</comment>
<comment type="similarity">
    <text evidence="7">Belongs to the high-potential iron-sulfur protein (HiPIP) family.</text>
</comment>
<dbReference type="InterPro" id="IPR036369">
    <property type="entry name" value="HIPIP_sf"/>
</dbReference>
<evidence type="ECO:0000313" key="9">
    <source>
        <dbReference type="EMBL" id="TKT87946.1"/>
    </source>
</evidence>
<evidence type="ECO:0000256" key="5">
    <source>
        <dbReference type="ARBA" id="ARBA00023004"/>
    </source>
</evidence>
<evidence type="ECO:0000256" key="3">
    <source>
        <dbReference type="ARBA" id="ARBA00022723"/>
    </source>
</evidence>
<keyword evidence="2 7" id="KW-0004">4Fe-4S</keyword>
<accession>A0A4U6CUK0</accession>
<feature type="domain" description="High potential iron-sulfur proteins family profile" evidence="8">
    <location>
        <begin position="1"/>
        <end position="70"/>
    </location>
</feature>
<evidence type="ECO:0000256" key="7">
    <source>
        <dbReference type="RuleBase" id="RU000620"/>
    </source>
</evidence>
<evidence type="ECO:0000256" key="2">
    <source>
        <dbReference type="ARBA" id="ARBA00022485"/>
    </source>
</evidence>
<sequence length="70" mass="7938">MHRLSGVSETELKKRGQLGYVKQSPSPESHCSNCQLWLPKKDSKDCGNCQIFKGPVYAQGYCTYWAPQMI</sequence>